<dbReference type="Proteomes" id="UP000279372">
    <property type="component" value="Unassembled WGS sequence"/>
</dbReference>
<dbReference type="Pfam" id="PF00392">
    <property type="entry name" value="GntR"/>
    <property type="match status" value="1"/>
</dbReference>
<comment type="caution">
    <text evidence="5">The sequence shown here is derived from an EMBL/GenBank/DDBJ whole genome shotgun (WGS) entry which is preliminary data.</text>
</comment>
<dbReference type="PANTHER" id="PTHR43537:SF51">
    <property type="entry name" value="HTH-TYPE TRANSCRIPTIONAL REGULATOR LGOR-RELATED"/>
    <property type="match status" value="1"/>
</dbReference>
<dbReference type="PROSITE" id="PS50949">
    <property type="entry name" value="HTH_GNTR"/>
    <property type="match status" value="1"/>
</dbReference>
<feature type="domain" description="HTH gntR-type" evidence="4">
    <location>
        <begin position="1"/>
        <end position="55"/>
    </location>
</feature>
<name>A0A3M3YP53_9PSED</name>
<dbReference type="PANTHER" id="PTHR43537">
    <property type="entry name" value="TRANSCRIPTIONAL REGULATOR, GNTR FAMILY"/>
    <property type="match status" value="1"/>
</dbReference>
<dbReference type="InterPro" id="IPR036388">
    <property type="entry name" value="WH-like_DNA-bd_sf"/>
</dbReference>
<keyword evidence="2" id="KW-0238">DNA-binding</keyword>
<proteinExistence type="predicted"/>
<evidence type="ECO:0000313" key="5">
    <source>
        <dbReference type="EMBL" id="RMO84340.1"/>
    </source>
</evidence>
<evidence type="ECO:0000313" key="6">
    <source>
        <dbReference type="Proteomes" id="UP000279372"/>
    </source>
</evidence>
<dbReference type="AlphaFoldDB" id="A0A3M3YP53"/>
<sequence>MIASGELAAGTRLMEVPTAELFGVSRMPVRMAFRTLEQEGLLVSAGGRGFQARSLRAQ</sequence>
<dbReference type="SMART" id="SM00345">
    <property type="entry name" value="HTH_GNTR"/>
    <property type="match status" value="1"/>
</dbReference>
<evidence type="ECO:0000256" key="2">
    <source>
        <dbReference type="ARBA" id="ARBA00023125"/>
    </source>
</evidence>
<dbReference type="InterPro" id="IPR000524">
    <property type="entry name" value="Tscrpt_reg_HTH_GntR"/>
</dbReference>
<dbReference type="GO" id="GO:0003700">
    <property type="term" value="F:DNA-binding transcription factor activity"/>
    <property type="evidence" value="ECO:0007669"/>
    <property type="project" value="InterPro"/>
</dbReference>
<organism evidence="5 6">
    <name type="scientific">Pseudomonas syringae pv. philadelphi</name>
    <dbReference type="NCBI Taxonomy" id="251706"/>
    <lineage>
        <taxon>Bacteria</taxon>
        <taxon>Pseudomonadati</taxon>
        <taxon>Pseudomonadota</taxon>
        <taxon>Gammaproteobacteria</taxon>
        <taxon>Pseudomonadales</taxon>
        <taxon>Pseudomonadaceae</taxon>
        <taxon>Pseudomonas</taxon>
    </lineage>
</organism>
<dbReference type="GO" id="GO:0003677">
    <property type="term" value="F:DNA binding"/>
    <property type="evidence" value="ECO:0007669"/>
    <property type="project" value="UniProtKB-KW"/>
</dbReference>
<dbReference type="Gene3D" id="1.10.10.10">
    <property type="entry name" value="Winged helix-like DNA-binding domain superfamily/Winged helix DNA-binding domain"/>
    <property type="match status" value="1"/>
</dbReference>
<dbReference type="InterPro" id="IPR036390">
    <property type="entry name" value="WH_DNA-bd_sf"/>
</dbReference>
<dbReference type="SUPFAM" id="SSF46785">
    <property type="entry name" value="Winged helix' DNA-binding domain"/>
    <property type="match status" value="1"/>
</dbReference>
<evidence type="ECO:0000256" key="1">
    <source>
        <dbReference type="ARBA" id="ARBA00023015"/>
    </source>
</evidence>
<evidence type="ECO:0000256" key="3">
    <source>
        <dbReference type="ARBA" id="ARBA00023163"/>
    </source>
</evidence>
<protein>
    <submittedName>
        <fullName evidence="5">Transcriptional regulator GntR</fullName>
    </submittedName>
</protein>
<keyword evidence="1" id="KW-0805">Transcription regulation</keyword>
<evidence type="ECO:0000259" key="4">
    <source>
        <dbReference type="PROSITE" id="PS50949"/>
    </source>
</evidence>
<reference evidence="5 6" key="1">
    <citation type="submission" date="2018-08" db="EMBL/GenBank/DDBJ databases">
        <title>Recombination of ecologically and evolutionarily significant loci maintains genetic cohesion in the Pseudomonas syringae species complex.</title>
        <authorList>
            <person name="Dillon M."/>
            <person name="Thakur S."/>
            <person name="Almeida R.N.D."/>
            <person name="Weir B.S."/>
            <person name="Guttman D.S."/>
        </authorList>
    </citation>
    <scope>NUCLEOTIDE SEQUENCE [LARGE SCALE GENOMIC DNA]</scope>
    <source>
        <strain evidence="5 6">ICMP 8902</strain>
    </source>
</reference>
<gene>
    <name evidence="5" type="ORF">ALQ33_00672</name>
</gene>
<keyword evidence="3" id="KW-0804">Transcription</keyword>
<accession>A0A3M3YP53</accession>
<dbReference type="EMBL" id="RBQB01000259">
    <property type="protein sequence ID" value="RMO84340.1"/>
    <property type="molecule type" value="Genomic_DNA"/>
</dbReference>